<keyword evidence="9 13" id="KW-0418">Kinase</keyword>
<dbReference type="GO" id="GO:0009245">
    <property type="term" value="P:lipid A biosynthetic process"/>
    <property type="evidence" value="ECO:0007669"/>
    <property type="project" value="UniProtKB-UniRule"/>
</dbReference>
<comment type="caution">
    <text evidence="14">The sequence shown here is derived from an EMBL/GenBank/DDBJ whole genome shotgun (WGS) entry which is preliminary data.</text>
</comment>
<comment type="function">
    <text evidence="1 13">Transfers the gamma-phosphate of ATP to the 4'-position of a tetraacyldisaccharide 1-phosphate intermediate (termed DS-1-P) to form tetraacyldisaccharide 1,4'-bis-phosphate (lipid IVA).</text>
</comment>
<feature type="binding site" evidence="13">
    <location>
        <begin position="65"/>
        <end position="72"/>
    </location>
    <ligand>
        <name>ATP</name>
        <dbReference type="ChEBI" id="CHEBI:30616"/>
    </ligand>
</feature>
<dbReference type="PANTHER" id="PTHR42724">
    <property type="entry name" value="TETRAACYLDISACCHARIDE 4'-KINASE"/>
    <property type="match status" value="1"/>
</dbReference>
<dbReference type="NCBIfam" id="TIGR00682">
    <property type="entry name" value="lpxK"/>
    <property type="match status" value="1"/>
</dbReference>
<evidence type="ECO:0000256" key="2">
    <source>
        <dbReference type="ARBA" id="ARBA00004870"/>
    </source>
</evidence>
<comment type="similarity">
    <text evidence="13">Belongs to the LpxK family.</text>
</comment>
<keyword evidence="8 13" id="KW-0547">Nucleotide-binding</keyword>
<evidence type="ECO:0000256" key="1">
    <source>
        <dbReference type="ARBA" id="ARBA00002274"/>
    </source>
</evidence>
<dbReference type="GO" id="GO:0005886">
    <property type="term" value="C:plasma membrane"/>
    <property type="evidence" value="ECO:0007669"/>
    <property type="project" value="TreeGrafter"/>
</dbReference>
<dbReference type="RefSeq" id="WP_068169339.1">
    <property type="nucleotide sequence ID" value="NZ_AOGK01000001.1"/>
</dbReference>
<dbReference type="AlphaFoldDB" id="A0A9X4NM46"/>
<evidence type="ECO:0000256" key="8">
    <source>
        <dbReference type="ARBA" id="ARBA00022741"/>
    </source>
</evidence>
<evidence type="ECO:0000256" key="7">
    <source>
        <dbReference type="ARBA" id="ARBA00022679"/>
    </source>
</evidence>
<dbReference type="GO" id="GO:0005524">
    <property type="term" value="F:ATP binding"/>
    <property type="evidence" value="ECO:0007669"/>
    <property type="project" value="UniProtKB-UniRule"/>
</dbReference>
<dbReference type="HAMAP" id="MF_00409">
    <property type="entry name" value="LpxK"/>
    <property type="match status" value="1"/>
</dbReference>
<proteinExistence type="inferred from homology"/>
<dbReference type="GO" id="GO:0009029">
    <property type="term" value="F:lipid-A 4'-kinase activity"/>
    <property type="evidence" value="ECO:0007669"/>
    <property type="project" value="UniProtKB-UniRule"/>
</dbReference>
<dbReference type="InterPro" id="IPR027417">
    <property type="entry name" value="P-loop_NTPase"/>
</dbReference>
<evidence type="ECO:0000256" key="10">
    <source>
        <dbReference type="ARBA" id="ARBA00022840"/>
    </source>
</evidence>
<keyword evidence="10 13" id="KW-0067">ATP-binding</keyword>
<sequence>MNPGPADRQARWLATAQERGPRARLLWPLSLLYRMLTDLRRRLYVIGVFKTRRLPVAVVVVGNVVVGGAGKTPTVIALVQQLRALGWQPGVISRGYGRRSEKVTEVGPDTPAADSGDEPALIRRATGVPVFVARRRIDAAQALLAAHPQVNVLLCDDGLQHLALARDLSIAVFDERGTGNGWLLPAGLLREPWPPAPGTPFSPDLVLIQHRQDRAAPVVPSAAGVPVFHAVRRLADHAVGVGGERIALEALQGKALTAVAGIARPAVFFDMLRARGLTLAREVALPDHADQAVYEALLASPTTTVVCTEKDSVKLFALHPDGGAAGSVDAWAVPLELVPEAAFFTAVGERLAALKNRR</sequence>
<dbReference type="EC" id="2.7.1.130" evidence="3 13"/>
<organism evidence="14 15">
    <name type="scientific">Hydrogenophaga taeniospiralis CCUG 15921</name>
    <dbReference type="NCBI Taxonomy" id="1281780"/>
    <lineage>
        <taxon>Bacteria</taxon>
        <taxon>Pseudomonadati</taxon>
        <taxon>Pseudomonadota</taxon>
        <taxon>Betaproteobacteria</taxon>
        <taxon>Burkholderiales</taxon>
        <taxon>Comamonadaceae</taxon>
        <taxon>Hydrogenophaga</taxon>
    </lineage>
</organism>
<evidence type="ECO:0000256" key="4">
    <source>
        <dbReference type="ARBA" id="ARBA00016436"/>
    </source>
</evidence>
<evidence type="ECO:0000256" key="12">
    <source>
        <dbReference type="ARBA" id="ARBA00029757"/>
    </source>
</evidence>
<dbReference type="SUPFAM" id="SSF52540">
    <property type="entry name" value="P-loop containing nucleoside triphosphate hydrolases"/>
    <property type="match status" value="1"/>
</dbReference>
<evidence type="ECO:0000256" key="11">
    <source>
        <dbReference type="ARBA" id="ARBA00023098"/>
    </source>
</evidence>
<evidence type="ECO:0000256" key="9">
    <source>
        <dbReference type="ARBA" id="ARBA00022777"/>
    </source>
</evidence>
<keyword evidence="11 13" id="KW-0443">Lipid metabolism</keyword>
<accession>A0A9X4NM46</accession>
<keyword evidence="15" id="KW-1185">Reference proteome</keyword>
<evidence type="ECO:0000256" key="13">
    <source>
        <dbReference type="HAMAP-Rule" id="MF_00409"/>
    </source>
</evidence>
<evidence type="ECO:0000256" key="6">
    <source>
        <dbReference type="ARBA" id="ARBA00022556"/>
    </source>
</evidence>
<dbReference type="Pfam" id="PF02606">
    <property type="entry name" value="LpxK"/>
    <property type="match status" value="1"/>
</dbReference>
<dbReference type="PANTHER" id="PTHR42724:SF1">
    <property type="entry name" value="TETRAACYLDISACCHARIDE 4'-KINASE, MITOCHONDRIAL-RELATED"/>
    <property type="match status" value="1"/>
</dbReference>
<keyword evidence="7 13" id="KW-0808">Transferase</keyword>
<keyword evidence="6 13" id="KW-0441">Lipid A biosynthesis</keyword>
<dbReference type="Proteomes" id="UP001152876">
    <property type="component" value="Unassembled WGS sequence"/>
</dbReference>
<protein>
    <recommendedName>
        <fullName evidence="4 13">Tetraacyldisaccharide 4'-kinase</fullName>
        <ecNumber evidence="3 13">2.7.1.130</ecNumber>
    </recommendedName>
    <alternativeName>
        <fullName evidence="12 13">Lipid A 4'-kinase</fullName>
    </alternativeName>
</protein>
<name>A0A9X4NM46_9BURK</name>
<reference evidence="14" key="1">
    <citation type="submission" date="2013-01" db="EMBL/GenBank/DDBJ databases">
        <title>Genome draft of Hydrogenophaga taeniospiralis 2K1.</title>
        <authorList>
            <person name="Gomila M."/>
            <person name="Lalucat J."/>
        </authorList>
    </citation>
    <scope>NUCLEOTIDE SEQUENCE</scope>
    <source>
        <strain evidence="14">CCUG 15921</strain>
    </source>
</reference>
<dbReference type="GO" id="GO:0009244">
    <property type="term" value="P:lipopolysaccharide core region biosynthetic process"/>
    <property type="evidence" value="ECO:0007669"/>
    <property type="project" value="TreeGrafter"/>
</dbReference>
<evidence type="ECO:0000313" key="15">
    <source>
        <dbReference type="Proteomes" id="UP001152876"/>
    </source>
</evidence>
<evidence type="ECO:0000256" key="3">
    <source>
        <dbReference type="ARBA" id="ARBA00012071"/>
    </source>
</evidence>
<dbReference type="OrthoDB" id="9766423at2"/>
<keyword evidence="5 13" id="KW-0444">Lipid biosynthesis</keyword>
<gene>
    <name evidence="13 14" type="primary">lpxK</name>
    <name evidence="14" type="ORF">H010_00405</name>
</gene>
<evidence type="ECO:0000313" key="14">
    <source>
        <dbReference type="EMBL" id="MDG5973688.1"/>
    </source>
</evidence>
<comment type="pathway">
    <text evidence="2 13">Glycolipid biosynthesis; lipid IV(A) biosynthesis; lipid IV(A) from (3R)-3-hydroxytetradecanoyl-[acyl-carrier-protein] and UDP-N-acetyl-alpha-D-glucosamine: step 6/6.</text>
</comment>
<comment type="catalytic activity">
    <reaction evidence="13">
        <text>a lipid A disaccharide + ATP = a lipid IVA + ADP + H(+)</text>
        <dbReference type="Rhea" id="RHEA:67840"/>
        <dbReference type="ChEBI" id="CHEBI:15378"/>
        <dbReference type="ChEBI" id="CHEBI:30616"/>
        <dbReference type="ChEBI" id="CHEBI:176343"/>
        <dbReference type="ChEBI" id="CHEBI:176425"/>
        <dbReference type="ChEBI" id="CHEBI:456216"/>
        <dbReference type="EC" id="2.7.1.130"/>
    </reaction>
</comment>
<dbReference type="EMBL" id="AOGK01000001">
    <property type="protein sequence ID" value="MDG5973688.1"/>
    <property type="molecule type" value="Genomic_DNA"/>
</dbReference>
<evidence type="ECO:0000256" key="5">
    <source>
        <dbReference type="ARBA" id="ARBA00022516"/>
    </source>
</evidence>
<dbReference type="InterPro" id="IPR003758">
    <property type="entry name" value="LpxK"/>
</dbReference>